<evidence type="ECO:0000256" key="2">
    <source>
        <dbReference type="ARBA" id="ARBA00022723"/>
    </source>
</evidence>
<gene>
    <name evidence="13" type="primary">RIMS1</name>
</gene>
<feature type="compositionally biased region" description="Polar residues" evidence="9">
    <location>
        <begin position="408"/>
        <end position="417"/>
    </location>
</feature>
<evidence type="ECO:0000256" key="1">
    <source>
        <dbReference type="ARBA" id="ARBA00022553"/>
    </source>
</evidence>
<evidence type="ECO:0000313" key="12">
    <source>
        <dbReference type="Proteomes" id="UP000245320"/>
    </source>
</evidence>
<dbReference type="GO" id="GO:0042734">
    <property type="term" value="C:presynaptic membrane"/>
    <property type="evidence" value="ECO:0007669"/>
    <property type="project" value="TreeGrafter"/>
</dbReference>
<feature type="region of interest" description="Disordered" evidence="9">
    <location>
        <begin position="344"/>
        <end position="484"/>
    </location>
</feature>
<feature type="region of interest" description="Disordered" evidence="9">
    <location>
        <begin position="516"/>
        <end position="621"/>
    </location>
</feature>
<dbReference type="Pfam" id="PF00595">
    <property type="entry name" value="PDZ"/>
    <property type="match status" value="1"/>
</dbReference>
<dbReference type="GO" id="GO:0030154">
    <property type="term" value="P:cell differentiation"/>
    <property type="evidence" value="ECO:0007669"/>
    <property type="project" value="UniProtKB-KW"/>
</dbReference>
<dbReference type="InterPro" id="IPR036034">
    <property type="entry name" value="PDZ_sf"/>
</dbReference>
<dbReference type="GO" id="GO:0050806">
    <property type="term" value="P:positive regulation of synaptic transmission"/>
    <property type="evidence" value="ECO:0007669"/>
    <property type="project" value="TreeGrafter"/>
</dbReference>
<dbReference type="PANTHER" id="PTHR12157:SF18">
    <property type="entry name" value="REGULATING SYNAPTIC MEMBRANE EXOCYTOSIS PROTEIN 1"/>
    <property type="match status" value="1"/>
</dbReference>
<feature type="domain" description="C2" evidence="10">
    <location>
        <begin position="216"/>
        <end position="339"/>
    </location>
</feature>
<proteinExistence type="predicted"/>
<evidence type="ECO:0000256" key="3">
    <source>
        <dbReference type="ARBA" id="ARBA00022737"/>
    </source>
</evidence>
<dbReference type="SUPFAM" id="SSF50156">
    <property type="entry name" value="PDZ domain-like"/>
    <property type="match status" value="1"/>
</dbReference>
<reference evidence="13" key="1">
    <citation type="submission" date="2025-08" db="UniProtKB">
        <authorList>
            <consortium name="RefSeq"/>
        </authorList>
    </citation>
    <scope>IDENTIFICATION</scope>
    <source>
        <tissue evidence="13">Spleen</tissue>
    </source>
</reference>
<dbReference type="SMART" id="SM00239">
    <property type="entry name" value="C2"/>
    <property type="match status" value="2"/>
</dbReference>
<keyword evidence="2" id="KW-0479">Metal-binding</keyword>
<evidence type="ECO:0000256" key="4">
    <source>
        <dbReference type="ARBA" id="ARBA00022771"/>
    </source>
</evidence>
<dbReference type="GO" id="GO:0042391">
    <property type="term" value="P:regulation of membrane potential"/>
    <property type="evidence" value="ECO:0007669"/>
    <property type="project" value="TreeGrafter"/>
</dbReference>
<dbReference type="Proteomes" id="UP000245320">
    <property type="component" value="Chromosome 12"/>
</dbReference>
<dbReference type="Gene3D" id="2.60.40.150">
    <property type="entry name" value="C2 domain"/>
    <property type="match status" value="2"/>
</dbReference>
<feature type="domain" description="PDZ" evidence="11">
    <location>
        <begin position="79"/>
        <end position="165"/>
    </location>
</feature>
<sequence length="992" mass="110059">MCAPGIPVSSEGWEDVKAADPEEGTMEAHRAGAGDLDYYWLDPATWHSRETSPISSHPVTWQPSKEGDRLIGRVILNKRTTMPKESGALLGLKVVGGKMTDVGRLGAFITKVKKGSLADVVGHLRAGDEVLEWNGKPLPGATNEEVYNIILESKSEPQVEIIVSRPIGDIPRIPESSHPPLESSSSSFESQKMERPSISVISPTSPGALKDAPQVLPGQLSVKLWYDKVGHQLIVNVLQATDLPPRVDGRPRNPYVKMYFLPDRSDKSKRRTKTVKKVLEPKWNQTFVYSHVHRRDFRERMLEITVWDQPRVQEEESEFLGEILIELETALLDDEPHWYKLQTHDESSLPLPQPSPFMPRRHVHGESASKKLQRSQRISDSDISDYEVDDAIGVVPPGYRSSARESKPSTLTVPEQQRTTHHRSRSVSPHRGDDQGRPRSRLPNVPLQRSLDEIHPTRRSRSPTRHHDVSCSPVGHRPGDVDSQCLSEQDSELLMLPRAKRGRSAECLHTTSDLQPSLDRARSASTNCLRPDASLHSPERERVHRQASPTRSPPADTAFGSPRGRQLPQVPGRSGSAEQEQEKYNSSTKASLVVEERTRQMKMKVHRFKQTTGSGSSRELDREQYSKYNVHTDQYRSCDSVSARSSDSDVSDVSAISRTSSTSFLSEQSERPRGRTSSFTPKMQGRRMGTSGRAITKSTSVSGEMYTLEHNDGSQSDTAVGTVGTGGKKRRSSLSAKVVAIVTRRSRSTSQLSQTESGHKKLKSTIQRSTETGMAAEMRKMVRQPSRESTDGSINSYSSEGNLIFPGVRLGADSQFSDFLDGLGPAQLVGRQTLATPAMGDIQIGMEDKKGQLEVEVIRARSLTQKPGSKSTPAPYVKVYLLENGACIAKKKTRIARKTLDPLYQQSLVFDESPQGKVLQVIVWGDYGRMDHKCFMGVAQILLEELDLSSMVIGWYKLFPPSSLVEPTLTPLTRRASQSSLESSTGPPCIRS</sequence>
<accession>A0A6J3SA08</accession>
<dbReference type="CTD" id="22999"/>
<dbReference type="FunFam" id="2.60.40.150:FF:000001">
    <property type="entry name" value="Regulating synaptic membrane exocytosis 3, isoform CRA_a"/>
    <property type="match status" value="1"/>
</dbReference>
<dbReference type="GO" id="GO:0048167">
    <property type="term" value="P:regulation of synaptic plasticity"/>
    <property type="evidence" value="ECO:0007669"/>
    <property type="project" value="TreeGrafter"/>
</dbReference>
<feature type="region of interest" description="Disordered" evidence="9">
    <location>
        <begin position="745"/>
        <end position="774"/>
    </location>
</feature>
<evidence type="ECO:0000256" key="7">
    <source>
        <dbReference type="ARBA" id="ARBA00023018"/>
    </source>
</evidence>
<keyword evidence="7" id="KW-0770">Synapse</keyword>
<evidence type="ECO:0000259" key="10">
    <source>
        <dbReference type="PROSITE" id="PS50004"/>
    </source>
</evidence>
<feature type="compositionally biased region" description="Basic residues" evidence="9">
    <location>
        <begin position="600"/>
        <end position="609"/>
    </location>
</feature>
<protein>
    <submittedName>
        <fullName evidence="13">Regulating synaptic membrane exocytosis protein 1 isoform X16</fullName>
    </submittedName>
</protein>
<dbReference type="PROSITE" id="PS50106">
    <property type="entry name" value="PDZ"/>
    <property type="match status" value="1"/>
</dbReference>
<evidence type="ECO:0000256" key="5">
    <source>
        <dbReference type="ARBA" id="ARBA00022782"/>
    </source>
</evidence>
<dbReference type="GeneID" id="101324913"/>
<dbReference type="InterPro" id="IPR001478">
    <property type="entry name" value="PDZ"/>
</dbReference>
<dbReference type="InterPro" id="IPR000008">
    <property type="entry name" value="C2_dom"/>
</dbReference>
<evidence type="ECO:0000256" key="9">
    <source>
        <dbReference type="SAM" id="MobiDB-lite"/>
    </source>
</evidence>
<dbReference type="CDD" id="cd04031">
    <property type="entry name" value="C2A_RIM1alpha"/>
    <property type="match status" value="1"/>
</dbReference>
<dbReference type="CDD" id="cd04028">
    <property type="entry name" value="C2B_RIM1alpha"/>
    <property type="match status" value="1"/>
</dbReference>
<dbReference type="SMART" id="SM00228">
    <property type="entry name" value="PDZ"/>
    <property type="match status" value="1"/>
</dbReference>
<dbReference type="PROSITE" id="PS50004">
    <property type="entry name" value="C2"/>
    <property type="match status" value="2"/>
</dbReference>
<dbReference type="RefSeq" id="XP_033723311.1">
    <property type="nucleotide sequence ID" value="XM_033867420.1"/>
</dbReference>
<dbReference type="GO" id="GO:0048791">
    <property type="term" value="P:calcium ion-regulated exocytosis of neurotransmitter"/>
    <property type="evidence" value="ECO:0007669"/>
    <property type="project" value="TreeGrafter"/>
</dbReference>
<keyword evidence="3" id="KW-0677">Repeat</keyword>
<evidence type="ECO:0000256" key="8">
    <source>
        <dbReference type="ARBA" id="ARBA00034103"/>
    </source>
</evidence>
<dbReference type="CDD" id="cd06714">
    <property type="entry name" value="PDZ_RIM-like"/>
    <property type="match status" value="1"/>
</dbReference>
<dbReference type="GO" id="GO:0048788">
    <property type="term" value="C:cytoskeleton of presynaptic active zone"/>
    <property type="evidence" value="ECO:0007669"/>
    <property type="project" value="TreeGrafter"/>
</dbReference>
<dbReference type="InterPro" id="IPR035892">
    <property type="entry name" value="C2_domain_sf"/>
</dbReference>
<keyword evidence="5" id="KW-0221">Differentiation</keyword>
<evidence type="ECO:0000313" key="13">
    <source>
        <dbReference type="RefSeq" id="XP_033723311.1"/>
    </source>
</evidence>
<dbReference type="AlphaFoldDB" id="A0A6J3SA08"/>
<dbReference type="FunFam" id="2.60.40.150:FF:000003">
    <property type="entry name" value="Regulating synaptic membrane exocytosis protein 2"/>
    <property type="match status" value="1"/>
</dbReference>
<dbReference type="Gene3D" id="2.30.42.10">
    <property type="match status" value="1"/>
</dbReference>
<dbReference type="Pfam" id="PF00168">
    <property type="entry name" value="C2"/>
    <property type="match status" value="2"/>
</dbReference>
<dbReference type="PANTHER" id="PTHR12157">
    <property type="entry name" value="REGULATING SYNAPTIC MEMBRANE EXOCYTOSIS PROTEIN"/>
    <property type="match status" value="1"/>
</dbReference>
<name>A0A6J3SA08_TURTR</name>
<feature type="compositionally biased region" description="Low complexity" evidence="9">
    <location>
        <begin position="174"/>
        <end position="190"/>
    </location>
</feature>
<dbReference type="GO" id="GO:0031267">
    <property type="term" value="F:small GTPase binding"/>
    <property type="evidence" value="ECO:0007669"/>
    <property type="project" value="InterPro"/>
</dbReference>
<keyword evidence="1" id="KW-0597">Phosphoprotein</keyword>
<feature type="region of interest" description="Disordered" evidence="9">
    <location>
        <begin position="708"/>
        <end position="731"/>
    </location>
</feature>
<evidence type="ECO:0000259" key="11">
    <source>
        <dbReference type="PROSITE" id="PS50106"/>
    </source>
</evidence>
<feature type="domain" description="C2" evidence="10">
    <location>
        <begin position="838"/>
        <end position="956"/>
    </location>
</feature>
<organism evidence="12 13">
    <name type="scientific">Tursiops truncatus</name>
    <name type="common">Atlantic bottle-nosed dolphin</name>
    <name type="synonym">Delphinus truncatus</name>
    <dbReference type="NCBI Taxonomy" id="9739"/>
    <lineage>
        <taxon>Eukaryota</taxon>
        <taxon>Metazoa</taxon>
        <taxon>Chordata</taxon>
        <taxon>Craniata</taxon>
        <taxon>Vertebrata</taxon>
        <taxon>Euteleostomi</taxon>
        <taxon>Mammalia</taxon>
        <taxon>Eutheria</taxon>
        <taxon>Laurasiatheria</taxon>
        <taxon>Artiodactyla</taxon>
        <taxon>Whippomorpha</taxon>
        <taxon>Cetacea</taxon>
        <taxon>Odontoceti</taxon>
        <taxon>Delphinidae</taxon>
        <taxon>Tursiops</taxon>
    </lineage>
</organism>
<feature type="region of interest" description="Disordered" evidence="9">
    <location>
        <begin position="634"/>
        <end position="692"/>
    </location>
</feature>
<feature type="region of interest" description="Disordered" evidence="9">
    <location>
        <begin position="172"/>
        <end position="206"/>
    </location>
</feature>
<dbReference type="GO" id="GO:2000300">
    <property type="term" value="P:regulation of synaptic vesicle exocytosis"/>
    <property type="evidence" value="ECO:0007669"/>
    <property type="project" value="TreeGrafter"/>
</dbReference>
<dbReference type="GO" id="GO:0008270">
    <property type="term" value="F:zinc ion binding"/>
    <property type="evidence" value="ECO:0007669"/>
    <property type="project" value="UniProtKB-KW"/>
</dbReference>
<keyword evidence="12" id="KW-1185">Reference proteome</keyword>
<dbReference type="SUPFAM" id="SSF49562">
    <property type="entry name" value="C2 domain (Calcium/lipid-binding domain, CaLB)"/>
    <property type="match status" value="2"/>
</dbReference>
<keyword evidence="6" id="KW-0862">Zinc</keyword>
<evidence type="ECO:0000256" key="6">
    <source>
        <dbReference type="ARBA" id="ARBA00022833"/>
    </source>
</evidence>
<keyword evidence="4" id="KW-0863">Zinc-finger</keyword>
<comment type="subcellular location">
    <subcellularLocation>
        <location evidence="8">Synapse</location>
    </subcellularLocation>
</comment>
<dbReference type="InterPro" id="IPR039032">
    <property type="entry name" value="Rim-like"/>
</dbReference>
<dbReference type="FunFam" id="2.30.42.10:FF:000003">
    <property type="entry name" value="Regulating synaptic membrane exocytosis protein 1, putative"/>
    <property type="match status" value="1"/>
</dbReference>
<dbReference type="GO" id="GO:0044325">
    <property type="term" value="F:transmembrane transporter binding"/>
    <property type="evidence" value="ECO:0007669"/>
    <property type="project" value="TreeGrafter"/>
</dbReference>